<evidence type="ECO:0000256" key="1">
    <source>
        <dbReference type="SAM" id="Coils"/>
    </source>
</evidence>
<reference evidence="3" key="1">
    <citation type="submission" date="2016-10" db="EMBL/GenBank/DDBJ databases">
        <authorList>
            <person name="Varghese N."/>
            <person name="Submissions S."/>
        </authorList>
    </citation>
    <scope>NUCLEOTIDE SEQUENCE [LARGE SCALE GENOMIC DNA]</scope>
    <source>
        <strain evidence="3">M1</strain>
    </source>
</reference>
<protein>
    <submittedName>
        <fullName evidence="2">Uncharacterized protein</fullName>
    </submittedName>
</protein>
<dbReference type="STRING" id="186116.SAMN05192569_102847"/>
<evidence type="ECO:0000313" key="2">
    <source>
        <dbReference type="EMBL" id="SFA51041.1"/>
    </source>
</evidence>
<dbReference type="Proteomes" id="UP000198650">
    <property type="component" value="Unassembled WGS sequence"/>
</dbReference>
<dbReference type="AlphaFoldDB" id="A0A1I0TGX2"/>
<feature type="coiled-coil region" evidence="1">
    <location>
        <begin position="7"/>
        <end position="48"/>
    </location>
</feature>
<dbReference type="OrthoDB" id="2968515at2"/>
<evidence type="ECO:0000313" key="3">
    <source>
        <dbReference type="Proteomes" id="UP000198650"/>
    </source>
</evidence>
<sequence length="145" mass="16605">MDVDVSVRFKQSEINGLFQEVEELKRKRAHLKGELDKVTEQINKKTNQIIHYIQKNGNVLAYKNNVPYILSVKQKISKKFDKSQLANDVGKSTSELNLIGVAELVEERKISSQQLKQYEHEETNLVLKARKAKKSDIDLLGARAL</sequence>
<organism evidence="2 3">
    <name type="scientific">Parageobacillus thermantarcticus</name>
    <dbReference type="NCBI Taxonomy" id="186116"/>
    <lineage>
        <taxon>Bacteria</taxon>
        <taxon>Bacillati</taxon>
        <taxon>Bacillota</taxon>
        <taxon>Bacilli</taxon>
        <taxon>Bacillales</taxon>
        <taxon>Anoxybacillaceae</taxon>
        <taxon>Parageobacillus</taxon>
    </lineage>
</organism>
<dbReference type="RefSeq" id="WP_090950233.1">
    <property type="nucleotide sequence ID" value="NZ_FOJS01000028.1"/>
</dbReference>
<proteinExistence type="predicted"/>
<gene>
    <name evidence="2" type="ORF">SAMN05192569_102847</name>
</gene>
<keyword evidence="1" id="KW-0175">Coiled coil</keyword>
<name>A0A1I0TGX2_9BACL</name>
<dbReference type="EMBL" id="FOJS01000028">
    <property type="protein sequence ID" value="SFA51041.1"/>
    <property type="molecule type" value="Genomic_DNA"/>
</dbReference>
<accession>A0A1I0TGX2</accession>
<keyword evidence="3" id="KW-1185">Reference proteome</keyword>